<evidence type="ECO:0000313" key="3">
    <source>
        <dbReference type="Proteomes" id="UP001175271"/>
    </source>
</evidence>
<accession>A0AA39MBT7</accession>
<proteinExistence type="predicted"/>
<reference evidence="2" key="1">
    <citation type="submission" date="2023-06" db="EMBL/GenBank/DDBJ databases">
        <title>Genomic analysis of the entomopathogenic nematode Steinernema hermaphroditum.</title>
        <authorList>
            <person name="Schwarz E.M."/>
            <person name="Heppert J.K."/>
            <person name="Baniya A."/>
            <person name="Schwartz H.T."/>
            <person name="Tan C.-H."/>
            <person name="Antoshechkin I."/>
            <person name="Sternberg P.W."/>
            <person name="Goodrich-Blair H."/>
            <person name="Dillman A.R."/>
        </authorList>
    </citation>
    <scope>NUCLEOTIDE SEQUENCE</scope>
    <source>
        <strain evidence="2">PS9179</strain>
        <tissue evidence="2">Whole animal</tissue>
    </source>
</reference>
<keyword evidence="3" id="KW-1185">Reference proteome</keyword>
<comment type="caution">
    <text evidence="2">The sequence shown here is derived from an EMBL/GenBank/DDBJ whole genome shotgun (WGS) entry which is preliminary data.</text>
</comment>
<keyword evidence="1" id="KW-1133">Transmembrane helix</keyword>
<evidence type="ECO:0000313" key="2">
    <source>
        <dbReference type="EMBL" id="KAK0428462.1"/>
    </source>
</evidence>
<evidence type="ECO:0000256" key="1">
    <source>
        <dbReference type="SAM" id="Phobius"/>
    </source>
</evidence>
<keyword evidence="1" id="KW-0472">Membrane</keyword>
<protein>
    <submittedName>
        <fullName evidence="2">Uncharacterized protein</fullName>
    </submittedName>
</protein>
<keyword evidence="1" id="KW-0812">Transmembrane</keyword>
<dbReference type="AlphaFoldDB" id="A0AA39MBT7"/>
<feature type="transmembrane region" description="Helical" evidence="1">
    <location>
        <begin position="332"/>
        <end position="352"/>
    </location>
</feature>
<name>A0AA39MBT7_9BILA</name>
<gene>
    <name evidence="2" type="ORF">QR680_010822</name>
</gene>
<dbReference type="EMBL" id="JAUCMV010000001">
    <property type="protein sequence ID" value="KAK0428462.1"/>
    <property type="molecule type" value="Genomic_DNA"/>
</dbReference>
<sequence length="374" mass="42523">MISSLSDLCYDVAEAVMQYGDCETVFRVKKLSPQSVWHQAATERIGDLVTQSFIDVPPEGLPTADVLQIGNFMETGEYRYCGDPYRARPDIVVFGINLGDVWGGQFKEVSLDGLRSIASKAHTLKLQDIRLSASNIDFYASLGGRLLTEIQLEKIRYEHPELLFRLIHDMIRRSANPSRVALYTIDADFQEYIVKFYRMGLARLFESNRIYVSDGVFVKKLLDAWVETGHCAVFNLVSKTEQSVDVPVDLELRTTGSRRIVATRVVVRGDGRYHFMMNQQESLCSYEVRIIMTVVRKQQNADEEKNATAPTVLMFPYHFNDVRNSQRLADDFHIAVAIVVLVCVLFFGYLAWKKYAKELKIAPDKAPEVNALLP</sequence>
<dbReference type="Proteomes" id="UP001175271">
    <property type="component" value="Unassembled WGS sequence"/>
</dbReference>
<organism evidence="2 3">
    <name type="scientific">Steinernema hermaphroditum</name>
    <dbReference type="NCBI Taxonomy" id="289476"/>
    <lineage>
        <taxon>Eukaryota</taxon>
        <taxon>Metazoa</taxon>
        <taxon>Ecdysozoa</taxon>
        <taxon>Nematoda</taxon>
        <taxon>Chromadorea</taxon>
        <taxon>Rhabditida</taxon>
        <taxon>Tylenchina</taxon>
        <taxon>Panagrolaimomorpha</taxon>
        <taxon>Strongyloidoidea</taxon>
        <taxon>Steinernematidae</taxon>
        <taxon>Steinernema</taxon>
    </lineage>
</organism>